<evidence type="ECO:0000313" key="2">
    <source>
        <dbReference type="EMBL" id="SIP97870.1"/>
    </source>
</evidence>
<keyword evidence="3" id="KW-1185">Reference proteome</keyword>
<dbReference type="PANTHER" id="PTHR43708">
    <property type="entry name" value="CONSERVED EXPRESSED OXIDOREDUCTASE (EUROFUNG)"/>
    <property type="match status" value="1"/>
</dbReference>
<dbReference type="Gene3D" id="3.40.50.720">
    <property type="entry name" value="NAD(P)-binding Rossmann-like Domain"/>
    <property type="match status" value="1"/>
</dbReference>
<dbReference type="Gene3D" id="3.30.360.10">
    <property type="entry name" value="Dihydrodipicolinate Reductase, domain 2"/>
    <property type="match status" value="1"/>
</dbReference>
<accession>A0A1N6P0K9</accession>
<dbReference type="InterPro" id="IPR036291">
    <property type="entry name" value="NAD(P)-bd_dom_sf"/>
</dbReference>
<reference evidence="3" key="1">
    <citation type="submission" date="2017-01" db="EMBL/GenBank/DDBJ databases">
        <authorList>
            <person name="Varghese N."/>
            <person name="Submissions S."/>
        </authorList>
    </citation>
    <scope>NUCLEOTIDE SEQUENCE [LARGE SCALE GENOMIC DNA]</scope>
    <source>
        <strain evidence="3">ASpG1</strain>
    </source>
</reference>
<dbReference type="Proteomes" id="UP000186400">
    <property type="component" value="Unassembled WGS sequence"/>
</dbReference>
<proteinExistence type="predicted"/>
<gene>
    <name evidence="2" type="ORF">SAMN05920897_10269</name>
</gene>
<dbReference type="EMBL" id="FTMS01000002">
    <property type="protein sequence ID" value="SIP97870.1"/>
    <property type="molecule type" value="Genomic_DNA"/>
</dbReference>
<dbReference type="InterPro" id="IPR051317">
    <property type="entry name" value="Gfo/Idh/MocA_oxidoreduct"/>
</dbReference>
<protein>
    <submittedName>
        <fullName evidence="2">Predicted dehydrogenase</fullName>
    </submittedName>
</protein>
<feature type="domain" description="Gfo/Idh/MocA-like oxidoreductase N-terminal" evidence="1">
    <location>
        <begin position="8"/>
        <end position="138"/>
    </location>
</feature>
<name>A0A1N6P0K9_9SPIO</name>
<dbReference type="SUPFAM" id="SSF51735">
    <property type="entry name" value="NAD(P)-binding Rossmann-fold domains"/>
    <property type="match status" value="1"/>
</dbReference>
<sequence>MTPDGMISAAIVGTGRIASLLEEDPLREKPCTHAGALVATGRCAIVGGMDRDEERRRLFSRRWGAPVFSDALEMIRTTAPEILVVATHPDTHEMYVAMAAREGIPLVVCEKPLAHTMASARRIARIEKQGGLKILVNHERRFSRDYELVRQAMRSHALGSLLGITATLYFGKNKPHHRVLHHDGTHLIDAIHYLTDDTLRVRRRVGNMRGCRSSVFIHGVLKKQGLPVVLEIGAERDYLHLEIRLSFSSGEIRVGNGIFSWSRSEISPHYSSYRSLQDVPRLVPEPTGYFLGMMNEAVALAEGRLERSRSTAADALAALRVIHEASRRV</sequence>
<dbReference type="PANTHER" id="PTHR43708:SF8">
    <property type="entry name" value="OXIDOREDUCTASE"/>
    <property type="match status" value="1"/>
</dbReference>
<dbReference type="GO" id="GO:0000166">
    <property type="term" value="F:nucleotide binding"/>
    <property type="evidence" value="ECO:0007669"/>
    <property type="project" value="InterPro"/>
</dbReference>
<dbReference type="AlphaFoldDB" id="A0A1N6P0K9"/>
<dbReference type="Pfam" id="PF01408">
    <property type="entry name" value="GFO_IDH_MocA"/>
    <property type="match status" value="1"/>
</dbReference>
<organism evidence="2 3">
    <name type="scientific">Alkalispirochaeta americana</name>
    <dbReference type="NCBI Taxonomy" id="159291"/>
    <lineage>
        <taxon>Bacteria</taxon>
        <taxon>Pseudomonadati</taxon>
        <taxon>Spirochaetota</taxon>
        <taxon>Spirochaetia</taxon>
        <taxon>Spirochaetales</taxon>
        <taxon>Spirochaetaceae</taxon>
        <taxon>Alkalispirochaeta</taxon>
    </lineage>
</organism>
<evidence type="ECO:0000259" key="1">
    <source>
        <dbReference type="Pfam" id="PF01408"/>
    </source>
</evidence>
<evidence type="ECO:0000313" key="3">
    <source>
        <dbReference type="Proteomes" id="UP000186400"/>
    </source>
</evidence>
<dbReference type="InterPro" id="IPR000683">
    <property type="entry name" value="Gfo/Idh/MocA-like_OxRdtase_N"/>
</dbReference>
<dbReference type="STRING" id="159291.SAMN05920897_10269"/>